<dbReference type="AlphaFoldDB" id="D3PEU2"/>
<evidence type="ECO:0000313" key="2">
    <source>
        <dbReference type="Proteomes" id="UP000001520"/>
    </source>
</evidence>
<name>D3PEU2_DEFDS</name>
<dbReference type="Proteomes" id="UP000001520">
    <property type="component" value="Plasmid megaplasmid pDF308"/>
</dbReference>
<geneLocation type="plasmid" evidence="1 2">
    <name>megaplasmid pDF308</name>
</geneLocation>
<keyword evidence="2" id="KW-1185">Reference proteome</keyword>
<organism evidence="1 2">
    <name type="scientific">Deferribacter desulfuricans (strain DSM 14783 / JCM 11476 / NBRC 101012 / SSM1)</name>
    <dbReference type="NCBI Taxonomy" id="639282"/>
    <lineage>
        <taxon>Bacteria</taxon>
        <taxon>Pseudomonadati</taxon>
        <taxon>Deferribacterota</taxon>
        <taxon>Deferribacteres</taxon>
        <taxon>Deferribacterales</taxon>
        <taxon>Deferribacteraceae</taxon>
        <taxon>Deferribacter</taxon>
    </lineage>
</organism>
<dbReference type="RefSeq" id="WP_013008961.1">
    <property type="nucleotide sequence ID" value="NC_013940.1"/>
</dbReference>
<dbReference type="KEGG" id="ddf:DEFDS_P112"/>
<accession>D3PEU2</accession>
<gene>
    <name evidence="1" type="ordered locus">DEFDS_P112</name>
</gene>
<evidence type="ECO:0008006" key="3">
    <source>
        <dbReference type="Google" id="ProtNLM"/>
    </source>
</evidence>
<reference evidence="1 2" key="1">
    <citation type="journal article" date="2010" name="DNA Res.">
        <title>Bacterial lifestyle in a deep-sea hydrothermal vent chimney revealed by the genome sequence of the thermophilic bacterium Deferribacter desulfuricans SSM1.</title>
        <authorList>
            <person name="Takaki Y."/>
            <person name="Shimamura S."/>
            <person name="Nakagawa S."/>
            <person name="Fukuhara Y."/>
            <person name="Horikawa H."/>
            <person name="Ankai A."/>
            <person name="Harada T."/>
            <person name="Hosoyama A."/>
            <person name="Oguchi A."/>
            <person name="Fukui S."/>
            <person name="Fujita N."/>
            <person name="Takami H."/>
            <person name="Takai K."/>
        </authorList>
    </citation>
    <scope>NUCLEOTIDE SEQUENCE [LARGE SCALE GENOMIC DNA]</scope>
    <source>
        <strain evidence="2">DSM 14783 / JCM 11476 / NBRC 101012 / SSM1</strain>
        <plasmid evidence="2">Plasmid megaplasmid pDF308</plasmid>
    </source>
</reference>
<dbReference type="EMBL" id="AP011530">
    <property type="protein sequence ID" value="BAI81734.1"/>
    <property type="molecule type" value="Genomic_DNA"/>
</dbReference>
<proteinExistence type="predicted"/>
<sequence length="297" mass="34318">MNYKKALEKVKQGHFFEDKNILKLANKHGWTVAHEQASYDWITEDKEILKLAAKNGWTVAHEQANEGWTTEDEDILKLADNTGWTVAHEQTKQGWVTDDKEILKLTDNNGNTVAHIQASNSDNWYWFVEDKDILKLANKDNWTVAHEQAKQGWITNDKEILQLTHKYGQTVAHIIASATGYSLKYKKLLELKYNELLKDLDYDVACSIDIYVGVENLRTKISDESDKISSIKLINKLISNDNYFNNIVKYNNSLDILNFGAGLNSNNYIDINYIKLIKFYKKLDFEIKKYLLTANIC</sequence>
<keyword evidence="1" id="KW-0614">Plasmid</keyword>
<dbReference type="HOGENOM" id="CLU_1022049_0_0_0"/>
<evidence type="ECO:0000313" key="1">
    <source>
        <dbReference type="EMBL" id="BAI81734.1"/>
    </source>
</evidence>
<protein>
    <recommendedName>
        <fullName evidence="3">DUF4116 domain-containing protein</fullName>
    </recommendedName>
</protein>